<protein>
    <submittedName>
        <fullName evidence="2">Uncharacterized protein</fullName>
    </submittedName>
</protein>
<proteinExistence type="predicted"/>
<name>A0A9Q1G7T8_SYNKA</name>
<feature type="region of interest" description="Disordered" evidence="1">
    <location>
        <begin position="58"/>
        <end position="154"/>
    </location>
</feature>
<comment type="caution">
    <text evidence="2">The sequence shown here is derived from an EMBL/GenBank/DDBJ whole genome shotgun (WGS) entry which is preliminary data.</text>
</comment>
<accession>A0A9Q1G7T8</accession>
<feature type="compositionally biased region" description="Basic and acidic residues" evidence="1">
    <location>
        <begin position="234"/>
        <end position="248"/>
    </location>
</feature>
<gene>
    <name evidence="2" type="ORF">SKAU_G00070590</name>
</gene>
<keyword evidence="3" id="KW-1185">Reference proteome</keyword>
<evidence type="ECO:0000313" key="2">
    <source>
        <dbReference type="EMBL" id="KAJ8376479.1"/>
    </source>
</evidence>
<feature type="compositionally biased region" description="Basic and acidic residues" evidence="1">
    <location>
        <begin position="76"/>
        <end position="92"/>
    </location>
</feature>
<reference evidence="2" key="1">
    <citation type="journal article" date="2023" name="Science">
        <title>Genome structures resolve the early diversification of teleost fishes.</title>
        <authorList>
            <person name="Parey E."/>
            <person name="Louis A."/>
            <person name="Montfort J."/>
            <person name="Bouchez O."/>
            <person name="Roques C."/>
            <person name="Iampietro C."/>
            <person name="Lluch J."/>
            <person name="Castinel A."/>
            <person name="Donnadieu C."/>
            <person name="Desvignes T."/>
            <person name="Floi Bucao C."/>
            <person name="Jouanno E."/>
            <person name="Wen M."/>
            <person name="Mejri S."/>
            <person name="Dirks R."/>
            <person name="Jansen H."/>
            <person name="Henkel C."/>
            <person name="Chen W.J."/>
            <person name="Zahm M."/>
            <person name="Cabau C."/>
            <person name="Klopp C."/>
            <person name="Thompson A.W."/>
            <person name="Robinson-Rechavi M."/>
            <person name="Braasch I."/>
            <person name="Lecointre G."/>
            <person name="Bobe J."/>
            <person name="Postlethwait J.H."/>
            <person name="Berthelot C."/>
            <person name="Roest Crollius H."/>
            <person name="Guiguen Y."/>
        </authorList>
    </citation>
    <scope>NUCLEOTIDE SEQUENCE</scope>
    <source>
        <strain evidence="2">WJC10195</strain>
    </source>
</reference>
<organism evidence="2 3">
    <name type="scientific">Synaphobranchus kaupii</name>
    <name type="common">Kaup's arrowtooth eel</name>
    <dbReference type="NCBI Taxonomy" id="118154"/>
    <lineage>
        <taxon>Eukaryota</taxon>
        <taxon>Metazoa</taxon>
        <taxon>Chordata</taxon>
        <taxon>Craniata</taxon>
        <taxon>Vertebrata</taxon>
        <taxon>Euteleostomi</taxon>
        <taxon>Actinopterygii</taxon>
        <taxon>Neopterygii</taxon>
        <taxon>Teleostei</taxon>
        <taxon>Anguilliformes</taxon>
        <taxon>Synaphobranchidae</taxon>
        <taxon>Synaphobranchus</taxon>
    </lineage>
</organism>
<sequence>MPLITPNWQQRLPSLKPSKYTAWPQSLGLLVVFLNAPLAFTTIDGRQKVIFGDARLPPNAVEPRASLPPRASLASRPEREGRGPSERGEARFSRRPRGGNLGDPHPRPSPLSTPPETLASPPPGADAEEAASVRTGEGSARGGGGEEEASENRQGVVVVEAVVEVGQGSVGLIGREQSGIHGFHAGRADGPADLQSPHRSRHPILTSTPTVASPPRPGCFHGSQISSTVATPRAAERPVKPKPKDHISAYRRGNGGKYNDSVLSKCAEGAPHVDLGGSSAALMSCSGYRSGPGSSSRADVRRRRRHAAHLLGLASLCGSESLQLSLSEPYANRHG</sequence>
<evidence type="ECO:0000313" key="3">
    <source>
        <dbReference type="Proteomes" id="UP001152622"/>
    </source>
</evidence>
<dbReference type="Proteomes" id="UP001152622">
    <property type="component" value="Chromosome 2"/>
</dbReference>
<dbReference type="EMBL" id="JAINUF010000002">
    <property type="protein sequence ID" value="KAJ8376479.1"/>
    <property type="molecule type" value="Genomic_DNA"/>
</dbReference>
<evidence type="ECO:0000256" key="1">
    <source>
        <dbReference type="SAM" id="MobiDB-lite"/>
    </source>
</evidence>
<feature type="region of interest" description="Disordered" evidence="1">
    <location>
        <begin position="223"/>
        <end position="253"/>
    </location>
</feature>
<dbReference type="AlphaFoldDB" id="A0A9Q1G7T8"/>